<proteinExistence type="predicted"/>
<dbReference type="Gene3D" id="2.130.10.10">
    <property type="entry name" value="YVTN repeat-like/Quinoprotein amine dehydrogenase"/>
    <property type="match status" value="3"/>
</dbReference>
<reference evidence="5" key="1">
    <citation type="submission" date="2025-08" db="UniProtKB">
        <authorList>
            <consortium name="RefSeq"/>
        </authorList>
    </citation>
    <scope>IDENTIFICATION</scope>
    <source>
        <tissue evidence="5">Leaf</tissue>
    </source>
</reference>
<feature type="region of interest" description="Disordered" evidence="2">
    <location>
        <begin position="2049"/>
        <end position="2090"/>
    </location>
</feature>
<dbReference type="InterPro" id="IPR015943">
    <property type="entry name" value="WD40/YVTN_repeat-like_dom_sf"/>
</dbReference>
<dbReference type="GeneID" id="110414505"/>
<evidence type="ECO:0000256" key="1">
    <source>
        <dbReference type="PROSITE-ProRule" id="PRU00221"/>
    </source>
</evidence>
<dbReference type="InterPro" id="IPR022033">
    <property type="entry name" value="Rav1p_C"/>
</dbReference>
<gene>
    <name evidence="5" type="primary">LOC110414505</name>
</gene>
<organism evidence="4 5">
    <name type="scientific">Herrania umbratica</name>
    <dbReference type="NCBI Taxonomy" id="108875"/>
    <lineage>
        <taxon>Eukaryota</taxon>
        <taxon>Viridiplantae</taxon>
        <taxon>Streptophyta</taxon>
        <taxon>Embryophyta</taxon>
        <taxon>Tracheophyta</taxon>
        <taxon>Spermatophyta</taxon>
        <taxon>Magnoliopsida</taxon>
        <taxon>eudicotyledons</taxon>
        <taxon>Gunneridae</taxon>
        <taxon>Pentapetalae</taxon>
        <taxon>rosids</taxon>
        <taxon>malvids</taxon>
        <taxon>Malvales</taxon>
        <taxon>Malvaceae</taxon>
        <taxon>Byttnerioideae</taxon>
        <taxon>Herrania</taxon>
    </lineage>
</organism>
<evidence type="ECO:0000313" key="4">
    <source>
        <dbReference type="Proteomes" id="UP000504621"/>
    </source>
</evidence>
<keyword evidence="4" id="KW-1185">Reference proteome</keyword>
<dbReference type="SUPFAM" id="SSF50978">
    <property type="entry name" value="WD40 repeat-like"/>
    <property type="match status" value="2"/>
</dbReference>
<dbReference type="InterPro" id="IPR052208">
    <property type="entry name" value="DmX-like/RAVE_component"/>
</dbReference>
<dbReference type="PANTHER" id="PTHR13950">
    <property type="entry name" value="RABCONNECTIN-RELATED"/>
    <property type="match status" value="1"/>
</dbReference>
<dbReference type="Pfam" id="PF12234">
    <property type="entry name" value="Rav1p_C"/>
    <property type="match status" value="1"/>
</dbReference>
<dbReference type="Proteomes" id="UP000504621">
    <property type="component" value="Unplaced"/>
</dbReference>
<feature type="compositionally biased region" description="Polar residues" evidence="2">
    <location>
        <begin position="2057"/>
        <end position="2086"/>
    </location>
</feature>
<dbReference type="InterPro" id="IPR036322">
    <property type="entry name" value="WD40_repeat_dom_sf"/>
</dbReference>
<dbReference type="GO" id="GO:0007035">
    <property type="term" value="P:vacuolar acidification"/>
    <property type="evidence" value="ECO:0007669"/>
    <property type="project" value="TreeGrafter"/>
</dbReference>
<dbReference type="PROSITE" id="PS50294">
    <property type="entry name" value="WD_REPEATS_REGION"/>
    <property type="match status" value="1"/>
</dbReference>
<evidence type="ECO:0000313" key="5">
    <source>
        <dbReference type="RefSeq" id="XP_021281408.1"/>
    </source>
</evidence>
<dbReference type="InterPro" id="IPR001680">
    <property type="entry name" value="WD40_rpt"/>
</dbReference>
<evidence type="ECO:0000256" key="2">
    <source>
        <dbReference type="SAM" id="MobiDB-lite"/>
    </source>
</evidence>
<dbReference type="FunFam" id="2.130.10.10:FF:001240">
    <property type="entry name" value="Transducin family protein / WD-40 repeat family protein"/>
    <property type="match status" value="1"/>
</dbReference>
<dbReference type="Pfam" id="PF00400">
    <property type="entry name" value="WD40"/>
    <property type="match status" value="1"/>
</dbReference>
<feature type="compositionally biased region" description="Polar residues" evidence="2">
    <location>
        <begin position="2447"/>
        <end position="2458"/>
    </location>
</feature>
<dbReference type="SUPFAM" id="SSF50998">
    <property type="entry name" value="Quinoprotein alcohol dehydrogenase-like"/>
    <property type="match status" value="1"/>
</dbReference>
<accession>A0A6J1A333</accession>
<feature type="repeat" description="WD" evidence="1">
    <location>
        <begin position="2479"/>
        <end position="2520"/>
    </location>
</feature>
<dbReference type="PANTHER" id="PTHR13950:SF9">
    <property type="entry name" value="RABCONNECTIN-3A"/>
    <property type="match status" value="1"/>
</dbReference>
<dbReference type="PROSITE" id="PS50082">
    <property type="entry name" value="WD_REPEATS_2"/>
    <property type="match status" value="1"/>
</dbReference>
<dbReference type="RefSeq" id="XP_021281408.1">
    <property type="nucleotide sequence ID" value="XM_021425733.1"/>
</dbReference>
<feature type="domain" description="RAVE complex protein Rav1 C-terminal" evidence="3">
    <location>
        <begin position="799"/>
        <end position="1437"/>
    </location>
</feature>
<name>A0A6J1A333_9ROSI</name>
<dbReference type="InterPro" id="IPR011047">
    <property type="entry name" value="Quinoprotein_ADH-like_sf"/>
</dbReference>
<dbReference type="SMART" id="SM00320">
    <property type="entry name" value="WD40"/>
    <property type="match status" value="11"/>
</dbReference>
<evidence type="ECO:0000259" key="3">
    <source>
        <dbReference type="Pfam" id="PF12234"/>
    </source>
</evidence>
<dbReference type="GO" id="GO:0043291">
    <property type="term" value="C:RAVE complex"/>
    <property type="evidence" value="ECO:0007669"/>
    <property type="project" value="TreeGrafter"/>
</dbReference>
<keyword evidence="1" id="KW-0853">WD repeat</keyword>
<sequence length="2648" mass="292312">MAGPTPTSRNATSDSELDPTDHLPLSLHRSELIPAAPNRSESSIDWLPDFAGYSWIAYGSSSLLVISHFPSPLSPEQTLLGPIFRQVFELSSDASSPVNAVCWSPVTPSAGELAAASGNCIFLFSHDLETSNCKSSFCWSQNAVLLQCTKVEAVEWTASGDGILAGGLEVILWKRKSKSWEIAWKFKADQPQNLVSASWSTEGPSAAASYSKALQIEGGVINEPSKSVLVFYSDGNSEFAKAMLCHPQPVSMIQWRPSGGKQLSRDAKHLRRHILLTCCLDGTVRLWSEVDDGRVKKAGKDGTYDHKTTIRSFYVAAVIEIDCALRGTLGVDIFLKWATEIGGLVKTSEETKKYVCTEGDKREVGRCEWLIGFGPGKLVTFWAIHCLDDMTSMRFPRVTLWKRHKLQDFEVEHLHRNGISTLKQQLVLKKVVIMRTCLSGPPTVCSLIHLFPFQSMAWSMLYTKMSNHMKDASPNESRLENLLSCSVGGILDIDGHTGKILQVAIHPYVCEVELAVSLDSNGLLLFWSLSTNSNSIHDLPTLIPTWKICGKYVSQDKCSKYTSLRWAPLVLGEDRVLLMGHVGGIDCFAVKIFQGGEDDVVCHYICTIPFTGHDPYKDGPTNIYSVPLSLSCNKTSMCDGFLLLGIWMKEFQALSWEIKIHAYALTGSYSECNFDDKNLVECSARKFENMISGTKYCVHVIPSSAQLPEPHLHDQVTSSAVICPSGLTPMQQMSPFDNDPFSCKSPAYVMATGCSDGGLKLWRFNPYEPSISHTPWELVGMFTAHQGPVSAICLTNCGRKIATIGSDCQSNAVSNLRIWDSIRLADSGTFMLEDTLSLNEDVVALNWLNLGNGQLLLAVCMHNEIQVYAQKRCGGQALLNSKKPLGMQIWFCIGISHTFPAIHDFLWGPRTTGVVVHACYLSLLSPWLFLLDKKHQTESNPNFTTESLLDSEIGMNEGTLSETFNDRNAVNYKEKLVEKGNGGCNSGLLGKITTKDDHLSSTFSVGRAQLKQKSKILLGFWSMLDIVETLAGVLPVYHPEALFANIYSGNWKRAYISVRHLVEYLNSSYISEKIDHHPKCSDIVPQIPLSNYIEGILSNSSTENAFQWNGNATSMASSLQFQSGLTQFAYNLAPDSSSNMLSLSSSKSGLRDFLGPINKLHELSAISAAEKMQILAIIDLLNEVSNPQSASVYKNLDEPGRRFWVTLRFQQLLFSQSFGRSASLEELVVDSGLMVWAFHSDCQETLFGSLLPNEPSWQEMRTLGVGFWFTNATQLRTRMEKLARSQYLKKRDPKDCTLLYVALNRLQVLAGLFKISKDEKDKPLVGFLSRNFQEEKNKAAALKNAYVLMGRHQLELAIAFFLLGGDTSSAVTVCAKNLGDEQLALIICRLVEGRGGPLERHLITKTILPSAIERSDYWLASLLEWELGNYLQSFLIMVGLQVGSAIDASTLSSCHVAFMDPSVGLYCLTLANNASMRNAVGDQNARVLARWASLMSATSLNRCGLPLEALESLSLSLSILGGTDRENVSDIASSKISLGIWKPSIDDSSNWLLGDVALHLESYAKLDLALQYISKLIREHPSWPRTSVGSVGVNTCSEDYENQYDKLLENFQRKLCTALAQFEQKFSLVSSCVIDMIFVSLCNNGFWFLGYDILHGYSHECSQYENHIIDSSLWYPLLHKPLLKVTEDISFLFSHFIAACSITWSASKSCYMENGASHEVRSNWLYAWGCYFQGVIQSLWNLKAAMRIFSANYKEADTSKLLTLLEFYEYYAHFASAWLQKNSEGLVLMMQPLLVSYTNGHTPYEVDMSILKKVSHQVSDTATRNTLTDDIIGGLEVARCAEDKKVQQLLHSIPEDERWHIIGAFLWQHMSRFMKLKLDSIAIFLDDTCPSGFSYGKLSYCAPGSVDFESDTKSIREKIRSLSWILAKLLKIALEHISSYTVKQLVLFLQQKIDNGFHPPTLVWLEESKLSSRALHQHLGQGFVGEDITNSTNQLSASYVLWNICADPTLISESFAHEKINWSSYFRFMPSKGWGEVYKDIKGEHESHKFHNHEGRISNSSSGGEAGSPSRSQFRNGHTFPSSSQKDAIMEKEVAPFQNPKEIYKRNGELLEALCVNSIDQRQAALASSRKGIIFFNWDDGMRDIDQSDYIWSGADWPHNGWAGCESTPVPTCVSPGLGLGNNKGAQLGLGGATIGVGSLARPGRDLTGGGAFGIPGYAGIGASGLGWEVQGDFEEFVDPPATVENISTRAISSHPSRPVFLVGSINTHIYLWEYGKDKATATYGVLPAANVPPPYALASISALQFDHCGHRFATAALDGTVCAWQLEVGGRSNIRPTESSLCFNNHASDVTYVTSSGSIIAAAGCSSNGVNVVIWDTLAPPATSRASIICHEGGARSIAVFDNDIGSGSISPLIVTGGKNGDVGLHDFRYIATGRTKRHRHHDSVETSINRSSSADMRTGASNQLQDQNHSGMLWYIPKAHLGSITKISTIPNTSLFLTGSKDGDVKLWDAKAAKLVYHWSKLHERHTFLQPSSRGFGGVVRAAVTDIQVVSHGFLSCGGDGSLKTVCIPRNLSAMQAQNCLCSFRTVKKRQHSMNSVDLVSSVPLISGKEKSCTCTLFHLSCIEVSIAEQISMKETCRMHDTDETR</sequence>
<feature type="region of interest" description="Disordered" evidence="2">
    <location>
        <begin position="1"/>
        <end position="21"/>
    </location>
</feature>
<dbReference type="OrthoDB" id="342131at2759"/>
<feature type="compositionally biased region" description="Polar residues" evidence="2">
    <location>
        <begin position="1"/>
        <end position="14"/>
    </location>
</feature>
<feature type="region of interest" description="Disordered" evidence="2">
    <location>
        <begin position="2437"/>
        <end position="2458"/>
    </location>
</feature>
<protein>
    <submittedName>
        <fullName evidence="5">Uncharacterized protein LOC110414505 isoform X2</fullName>
    </submittedName>
</protein>